<feature type="region of interest" description="Disordered" evidence="1">
    <location>
        <begin position="1"/>
        <end position="26"/>
    </location>
</feature>
<dbReference type="EMBL" id="JAYKXP010000074">
    <property type="protein sequence ID" value="KAK7030872.1"/>
    <property type="molecule type" value="Genomic_DNA"/>
</dbReference>
<comment type="caution">
    <text evidence="2">The sequence shown here is derived from an EMBL/GenBank/DDBJ whole genome shotgun (WGS) entry which is preliminary data.</text>
</comment>
<feature type="compositionally biased region" description="Polar residues" evidence="1">
    <location>
        <begin position="1"/>
        <end position="11"/>
    </location>
</feature>
<dbReference type="AlphaFoldDB" id="A0AAW0BVX4"/>
<protein>
    <submittedName>
        <fullName evidence="2">Uncharacterized protein</fullName>
    </submittedName>
</protein>
<evidence type="ECO:0000313" key="3">
    <source>
        <dbReference type="Proteomes" id="UP001383192"/>
    </source>
</evidence>
<organism evidence="2 3">
    <name type="scientific">Paramarasmius palmivorus</name>
    <dbReference type="NCBI Taxonomy" id="297713"/>
    <lineage>
        <taxon>Eukaryota</taxon>
        <taxon>Fungi</taxon>
        <taxon>Dikarya</taxon>
        <taxon>Basidiomycota</taxon>
        <taxon>Agaricomycotina</taxon>
        <taxon>Agaricomycetes</taxon>
        <taxon>Agaricomycetidae</taxon>
        <taxon>Agaricales</taxon>
        <taxon>Marasmiineae</taxon>
        <taxon>Marasmiaceae</taxon>
        <taxon>Paramarasmius</taxon>
    </lineage>
</organism>
<reference evidence="2 3" key="1">
    <citation type="submission" date="2024-01" db="EMBL/GenBank/DDBJ databases">
        <title>A draft genome for a cacao thread blight-causing isolate of Paramarasmius palmivorus.</title>
        <authorList>
            <person name="Baruah I.K."/>
            <person name="Bukari Y."/>
            <person name="Amoako-Attah I."/>
            <person name="Meinhardt L.W."/>
            <person name="Bailey B.A."/>
            <person name="Cohen S.P."/>
        </authorList>
    </citation>
    <scope>NUCLEOTIDE SEQUENCE [LARGE SCALE GENOMIC DNA]</scope>
    <source>
        <strain evidence="2 3">GH-12</strain>
    </source>
</reference>
<gene>
    <name evidence="2" type="ORF">VNI00_013982</name>
</gene>
<proteinExistence type="predicted"/>
<feature type="compositionally biased region" description="Low complexity" evidence="1">
    <location>
        <begin position="13"/>
        <end position="26"/>
    </location>
</feature>
<keyword evidence="3" id="KW-1185">Reference proteome</keyword>
<dbReference type="Proteomes" id="UP001383192">
    <property type="component" value="Unassembled WGS sequence"/>
</dbReference>
<evidence type="ECO:0000313" key="2">
    <source>
        <dbReference type="EMBL" id="KAK7030872.1"/>
    </source>
</evidence>
<accession>A0AAW0BVX4</accession>
<evidence type="ECO:0000256" key="1">
    <source>
        <dbReference type="SAM" id="MobiDB-lite"/>
    </source>
</evidence>
<sequence>MATTTINSPIQYSPRPHSSSSKSCDDPNCSGSCGTPRTGSSPIQVGDVVSVCMSVYTPFKTLLGIPRDSKSFYTGSSTKGARPCIVIKMPGKADHTCKIVILASFSKSEEDKVPSAFKDFLIPIPTVSRHVNGGIDHVHTSPEWESSPQYLVVISTSCHINDLQERWHSHIADGESKQKFAFYLDALALAMLRSIVRKRLEHWNTTGEGDDAQGIFRAAQANTKGTYDSCRPVQASN</sequence>
<name>A0AAW0BVX4_9AGAR</name>